<dbReference type="PANTHER" id="PTHR12419:SF8">
    <property type="entry name" value="OVARIAN TUMOR DOMAIN-CONTAINING DEUBIQUITINATING ENZYME 4"/>
    <property type="match status" value="1"/>
</dbReference>
<feature type="compositionally biased region" description="Low complexity" evidence="2">
    <location>
        <begin position="1"/>
        <end position="21"/>
    </location>
</feature>
<dbReference type="InterPro" id="IPR038765">
    <property type="entry name" value="Papain-like_cys_pep_sf"/>
</dbReference>
<dbReference type="Proteomes" id="UP001491310">
    <property type="component" value="Unassembled WGS sequence"/>
</dbReference>
<comment type="similarity">
    <text evidence="1">Belongs to the peptidase C85 family.</text>
</comment>
<dbReference type="SUPFAM" id="SSF54001">
    <property type="entry name" value="Cysteine proteinases"/>
    <property type="match status" value="1"/>
</dbReference>
<dbReference type="PROSITE" id="PS50802">
    <property type="entry name" value="OTU"/>
    <property type="match status" value="1"/>
</dbReference>
<evidence type="ECO:0000256" key="3">
    <source>
        <dbReference type="SAM" id="Phobius"/>
    </source>
</evidence>
<keyword evidence="3" id="KW-1133">Transmembrane helix</keyword>
<feature type="transmembrane region" description="Helical" evidence="3">
    <location>
        <begin position="218"/>
        <end position="241"/>
    </location>
</feature>
<feature type="region of interest" description="Disordered" evidence="2">
    <location>
        <begin position="1"/>
        <end position="38"/>
    </location>
</feature>
<evidence type="ECO:0000256" key="2">
    <source>
        <dbReference type="SAM" id="MobiDB-lite"/>
    </source>
</evidence>
<dbReference type="EMBL" id="JALJOT010000013">
    <property type="protein sequence ID" value="KAK9904217.1"/>
    <property type="molecule type" value="Genomic_DNA"/>
</dbReference>
<evidence type="ECO:0000256" key="1">
    <source>
        <dbReference type="ARBA" id="ARBA00010407"/>
    </source>
</evidence>
<accession>A0ABR2YFD4</accession>
<dbReference type="PANTHER" id="PTHR12419">
    <property type="entry name" value="OTU DOMAIN CONTAINING PROTEIN"/>
    <property type="match status" value="1"/>
</dbReference>
<dbReference type="Gene3D" id="3.90.70.80">
    <property type="match status" value="1"/>
</dbReference>
<feature type="transmembrane region" description="Helical" evidence="3">
    <location>
        <begin position="194"/>
        <end position="212"/>
    </location>
</feature>
<sequence>MSVAALCSSSSSSAKARGTSAESPARNSAVGDTSSSGVGGAPVQFEIHRIAGDGSCLFRAVAQGAHHTSTGALLSGRELFEEGFGLRREVCAEMVRRREEIEPFIPGLFDAYVSNMSLEGIWGGEPELAVAIHCIQRPIIVYKEVKSGIFGKDLEKVSEYGAQEYPGVSPVMQDAVTEAVQAAVDEGMKFDVRANLYTIIAITGVVLYWRGIWTTWDYFFGFTIWSELGAILTGLGIMIAFRLFKMPLLDGLPSG</sequence>
<keyword evidence="3" id="KW-0812">Transmembrane</keyword>
<keyword evidence="6" id="KW-1185">Reference proteome</keyword>
<evidence type="ECO:0000313" key="5">
    <source>
        <dbReference type="EMBL" id="KAK9904217.1"/>
    </source>
</evidence>
<keyword evidence="3" id="KW-0472">Membrane</keyword>
<evidence type="ECO:0000313" key="6">
    <source>
        <dbReference type="Proteomes" id="UP001491310"/>
    </source>
</evidence>
<evidence type="ECO:0000259" key="4">
    <source>
        <dbReference type="PROSITE" id="PS50802"/>
    </source>
</evidence>
<proteinExistence type="inferred from homology"/>
<dbReference type="InterPro" id="IPR050704">
    <property type="entry name" value="Peptidase_C85-like"/>
</dbReference>
<dbReference type="InterPro" id="IPR003323">
    <property type="entry name" value="OTU_dom"/>
</dbReference>
<name>A0ABR2YFD4_9CHLO</name>
<protein>
    <recommendedName>
        <fullName evidence="4">OTU domain-containing protein</fullName>
    </recommendedName>
</protein>
<reference evidence="5 6" key="1">
    <citation type="journal article" date="2024" name="Nat. Commun.">
        <title>Phylogenomics reveals the evolutionary origins of lichenization in chlorophyte algae.</title>
        <authorList>
            <person name="Puginier C."/>
            <person name="Libourel C."/>
            <person name="Otte J."/>
            <person name="Skaloud P."/>
            <person name="Haon M."/>
            <person name="Grisel S."/>
            <person name="Petersen M."/>
            <person name="Berrin J.G."/>
            <person name="Delaux P.M."/>
            <person name="Dal Grande F."/>
            <person name="Keller J."/>
        </authorList>
    </citation>
    <scope>NUCLEOTIDE SEQUENCE [LARGE SCALE GENOMIC DNA]</scope>
    <source>
        <strain evidence="5 6">SAG 216-7</strain>
    </source>
</reference>
<feature type="domain" description="OTU" evidence="4">
    <location>
        <begin position="45"/>
        <end position="171"/>
    </location>
</feature>
<comment type="caution">
    <text evidence="5">The sequence shown here is derived from an EMBL/GenBank/DDBJ whole genome shotgun (WGS) entry which is preliminary data.</text>
</comment>
<dbReference type="Pfam" id="PF02338">
    <property type="entry name" value="OTU"/>
    <property type="match status" value="1"/>
</dbReference>
<organism evidence="5 6">
    <name type="scientific">Coccomyxa subellipsoidea</name>
    <dbReference type="NCBI Taxonomy" id="248742"/>
    <lineage>
        <taxon>Eukaryota</taxon>
        <taxon>Viridiplantae</taxon>
        <taxon>Chlorophyta</taxon>
        <taxon>core chlorophytes</taxon>
        <taxon>Trebouxiophyceae</taxon>
        <taxon>Trebouxiophyceae incertae sedis</taxon>
        <taxon>Coccomyxaceae</taxon>
        <taxon>Coccomyxa</taxon>
    </lineage>
</organism>
<gene>
    <name evidence="5" type="ORF">WJX75_007060</name>
</gene>